<dbReference type="InterPro" id="IPR017455">
    <property type="entry name" value="Znf_FYVE-rel"/>
</dbReference>
<evidence type="ECO:0000256" key="2">
    <source>
        <dbReference type="ARBA" id="ARBA00022771"/>
    </source>
</evidence>
<dbReference type="PANTHER" id="PTHR23164:SF29">
    <property type="entry name" value="E3 UBIQUITIN-PROTEIN LIGASE PIB1"/>
    <property type="match status" value="1"/>
</dbReference>
<organism evidence="7 8">
    <name type="scientific">Phytophthora ramorum</name>
    <name type="common">Sudden oak death agent</name>
    <dbReference type="NCBI Taxonomy" id="164328"/>
    <lineage>
        <taxon>Eukaryota</taxon>
        <taxon>Sar</taxon>
        <taxon>Stramenopiles</taxon>
        <taxon>Oomycota</taxon>
        <taxon>Peronosporomycetes</taxon>
        <taxon>Peronosporales</taxon>
        <taxon>Peronosporaceae</taxon>
        <taxon>Phytophthora</taxon>
    </lineage>
</organism>
<evidence type="ECO:0000256" key="5">
    <source>
        <dbReference type="SAM" id="MobiDB-lite"/>
    </source>
</evidence>
<keyword evidence="2 4" id="KW-0863">Zinc-finger</keyword>
<reference evidence="7" key="2">
    <citation type="submission" date="2015-06" db="UniProtKB">
        <authorList>
            <consortium name="EnsemblProtists"/>
        </authorList>
    </citation>
    <scope>IDENTIFICATION</scope>
    <source>
        <strain evidence="7">Pr102</strain>
    </source>
</reference>
<feature type="compositionally biased region" description="Low complexity" evidence="5">
    <location>
        <begin position="191"/>
        <end position="203"/>
    </location>
</feature>
<dbReference type="InterPro" id="IPR000306">
    <property type="entry name" value="Znf_FYVE"/>
</dbReference>
<keyword evidence="1" id="KW-0479">Metal-binding</keyword>
<dbReference type="VEuPathDB" id="FungiDB:KRP23_15197"/>
<feature type="compositionally biased region" description="Low complexity" evidence="5">
    <location>
        <begin position="217"/>
        <end position="226"/>
    </location>
</feature>
<protein>
    <recommendedName>
        <fullName evidence="6">FYVE-type domain-containing protein</fullName>
    </recommendedName>
</protein>
<dbReference type="EMBL" id="DS566031">
    <property type="status" value="NOT_ANNOTATED_CDS"/>
    <property type="molecule type" value="Genomic_DNA"/>
</dbReference>
<dbReference type="InterPro" id="IPR017907">
    <property type="entry name" value="Znf_RING_CS"/>
</dbReference>
<dbReference type="SMART" id="SM00064">
    <property type="entry name" value="FYVE"/>
    <property type="match status" value="1"/>
</dbReference>
<feature type="compositionally biased region" description="Low complexity" evidence="5">
    <location>
        <begin position="69"/>
        <end position="115"/>
    </location>
</feature>
<dbReference type="InterPro" id="IPR011011">
    <property type="entry name" value="Znf_FYVE_PHD"/>
</dbReference>
<dbReference type="SUPFAM" id="SSF57903">
    <property type="entry name" value="FYVE/PHD zinc finger"/>
    <property type="match status" value="1"/>
</dbReference>
<dbReference type="EnsemblProtists" id="Phyra78743">
    <property type="protein sequence ID" value="Phyra78743"/>
    <property type="gene ID" value="Phyra78743"/>
</dbReference>
<evidence type="ECO:0000256" key="4">
    <source>
        <dbReference type="PROSITE-ProRule" id="PRU00091"/>
    </source>
</evidence>
<dbReference type="Proteomes" id="UP000005238">
    <property type="component" value="Unassembled WGS sequence"/>
</dbReference>
<dbReference type="Gene3D" id="3.30.40.10">
    <property type="entry name" value="Zinc/RING finger domain, C3HC4 (zinc finger)"/>
    <property type="match status" value="1"/>
</dbReference>
<proteinExistence type="predicted"/>
<evidence type="ECO:0000259" key="6">
    <source>
        <dbReference type="PROSITE" id="PS50178"/>
    </source>
</evidence>
<dbReference type="VEuPathDB" id="FungiDB:KRP23_15198"/>
<dbReference type="InterPro" id="IPR013083">
    <property type="entry name" value="Znf_RING/FYVE/PHD"/>
</dbReference>
<evidence type="ECO:0000313" key="7">
    <source>
        <dbReference type="EnsemblProtists" id="Phyra78743"/>
    </source>
</evidence>
<keyword evidence="3" id="KW-0862">Zinc</keyword>
<dbReference type="InterPro" id="IPR023393">
    <property type="entry name" value="START-like_dom_sf"/>
</dbReference>
<dbReference type="VEuPathDB" id="FungiDB:KRP23_15196"/>
<dbReference type="CDD" id="cd00065">
    <property type="entry name" value="FYVE_like_SF"/>
    <property type="match status" value="1"/>
</dbReference>
<feature type="compositionally biased region" description="Polar residues" evidence="5">
    <location>
        <begin position="1"/>
        <end position="26"/>
    </location>
</feature>
<feature type="compositionally biased region" description="Acidic residues" evidence="5">
    <location>
        <begin position="603"/>
        <end position="615"/>
    </location>
</feature>
<feature type="compositionally biased region" description="Polar residues" evidence="5">
    <location>
        <begin position="570"/>
        <end position="599"/>
    </location>
</feature>
<feature type="region of interest" description="Disordered" evidence="5">
    <location>
        <begin position="555"/>
        <end position="634"/>
    </location>
</feature>
<dbReference type="Gene3D" id="3.30.530.20">
    <property type="match status" value="1"/>
</dbReference>
<dbReference type="Pfam" id="PF01363">
    <property type="entry name" value="FYVE"/>
    <property type="match status" value="1"/>
</dbReference>
<dbReference type="STRING" id="164328.H3GPT1"/>
<feature type="region of interest" description="Disordered" evidence="5">
    <location>
        <begin position="1"/>
        <end position="234"/>
    </location>
</feature>
<evidence type="ECO:0000256" key="3">
    <source>
        <dbReference type="ARBA" id="ARBA00022833"/>
    </source>
</evidence>
<dbReference type="PROSITE" id="PS50178">
    <property type="entry name" value="ZF_FYVE"/>
    <property type="match status" value="1"/>
</dbReference>
<dbReference type="AlphaFoldDB" id="H3GPT1"/>
<name>H3GPT1_PHYRM</name>
<dbReference type="SUPFAM" id="SSF55961">
    <property type="entry name" value="Bet v1-like"/>
    <property type="match status" value="1"/>
</dbReference>
<feature type="compositionally biased region" description="Low complexity" evidence="5">
    <location>
        <begin position="153"/>
        <end position="168"/>
    </location>
</feature>
<evidence type="ECO:0000256" key="1">
    <source>
        <dbReference type="ARBA" id="ARBA00022723"/>
    </source>
</evidence>
<dbReference type="HOGENOM" id="CLU_033960_0_0_1"/>
<dbReference type="PANTHER" id="PTHR23164">
    <property type="entry name" value="EARLY ENDOSOME ANTIGEN 1"/>
    <property type="match status" value="1"/>
</dbReference>
<dbReference type="GO" id="GO:0008270">
    <property type="term" value="F:zinc ion binding"/>
    <property type="evidence" value="ECO:0007669"/>
    <property type="project" value="UniProtKB-KW"/>
</dbReference>
<dbReference type="eggNOG" id="ENOG502QUSE">
    <property type="taxonomic scope" value="Eukaryota"/>
</dbReference>
<accession>H3GPT1</accession>
<dbReference type="PROSITE" id="PS00518">
    <property type="entry name" value="ZF_RING_1"/>
    <property type="match status" value="1"/>
</dbReference>
<dbReference type="OMA" id="SGVPIRP"/>
<reference evidence="8" key="1">
    <citation type="journal article" date="2006" name="Science">
        <title>Phytophthora genome sequences uncover evolutionary origins and mechanisms of pathogenesis.</title>
        <authorList>
            <person name="Tyler B.M."/>
            <person name="Tripathy S."/>
            <person name="Zhang X."/>
            <person name="Dehal P."/>
            <person name="Jiang R.H."/>
            <person name="Aerts A."/>
            <person name="Arredondo F.D."/>
            <person name="Baxter L."/>
            <person name="Bensasson D."/>
            <person name="Beynon J.L."/>
            <person name="Chapman J."/>
            <person name="Damasceno C.M."/>
            <person name="Dorrance A.E."/>
            <person name="Dou D."/>
            <person name="Dickerman A.W."/>
            <person name="Dubchak I.L."/>
            <person name="Garbelotto M."/>
            <person name="Gijzen M."/>
            <person name="Gordon S.G."/>
            <person name="Govers F."/>
            <person name="Grunwald N.J."/>
            <person name="Huang W."/>
            <person name="Ivors K.L."/>
            <person name="Jones R.W."/>
            <person name="Kamoun S."/>
            <person name="Krampis K."/>
            <person name="Lamour K.H."/>
            <person name="Lee M.K."/>
            <person name="McDonald W.H."/>
            <person name="Medina M."/>
            <person name="Meijer H.J."/>
            <person name="Nordberg E.K."/>
            <person name="Maclean D.J."/>
            <person name="Ospina-Giraldo M.D."/>
            <person name="Morris P.F."/>
            <person name="Phuntumart V."/>
            <person name="Putnam N.H."/>
            <person name="Rash S."/>
            <person name="Rose J.K."/>
            <person name="Sakihama Y."/>
            <person name="Salamov A.A."/>
            <person name="Savidor A."/>
            <person name="Scheuring C.F."/>
            <person name="Smith B.M."/>
            <person name="Sobral B.W."/>
            <person name="Terry A."/>
            <person name="Torto-Alalibo T.A."/>
            <person name="Win J."/>
            <person name="Xu Z."/>
            <person name="Zhang H."/>
            <person name="Grigoriev I.V."/>
            <person name="Rokhsar D.S."/>
            <person name="Boore J.L."/>
        </authorList>
    </citation>
    <scope>NUCLEOTIDE SEQUENCE [LARGE SCALE GENOMIC DNA]</scope>
    <source>
        <strain evidence="8">Pr102</strain>
    </source>
</reference>
<feature type="domain" description="FYVE-type" evidence="6">
    <location>
        <begin position="489"/>
        <end position="549"/>
    </location>
</feature>
<dbReference type="VEuPathDB" id="FungiDB:KRP22_1968"/>
<dbReference type="InParanoid" id="H3GPT1"/>
<sequence length="634" mass="71098">MGDQEGWTTSPTGPSERQWGVSSSAKLATRPARQAAKQSVSNFEKTLRPFEQTIDPFGQTEQQPRRSQRPLQQTPKLSRPSRIAQQQARPSQSQQRQSHQGPRRQSQAPARQSQRVPQRRTSEQPTRPSQPAPDHVRSFGRSLGPTQPVANHRSSSAQPPRRQSQQIPDYRARNFECSLGPSRPAPNLSTQAQQAPRPAQQIPTGFPSLERHRSDKSTSSGGSSNSEPLVELSPARRREIISRVNESVQNIMASMLSDNSSNVQWKPKLRKKDISYYMDESSVKPGQSRFCCVTHTHATVDEIMKFFLISDSDSLLRNNRLLYDNLLETRILSVLRRPTKERPMSSMYVKYSSFQTPGLMVNRDTCVAVATDMLRQPDGSTIGYCLWDSVDDPEFAEATKKPGLEFCPMFRSGFFLRRSGRRQSSNDPAQGYTKIVYMVGIEPGGWAPGLTARLLMERFGSTLTRVCSHFRRKQLDSRTFVMKTQWVSKLSAKSCKQCSKSFQVLSSRVNCHACGHVVCRSCASKELVELHAVGLVPMHICYSCLEKAGLPTPLSAQKDRATSRRRRLQSDTASISRGTAQAQAQPLSRSQPQHQSKSVIESDLIEEDDDDDTDTGEWAFTPSGVPVRPYRMAS</sequence>
<evidence type="ECO:0000313" key="8">
    <source>
        <dbReference type="Proteomes" id="UP000005238"/>
    </source>
</evidence>
<keyword evidence="8" id="KW-1185">Reference proteome</keyword>